<evidence type="ECO:0000259" key="3">
    <source>
        <dbReference type="PROSITE" id="PS50250"/>
    </source>
</evidence>
<dbReference type="GeneID" id="90038266"/>
<dbReference type="PANTHER" id="PTHR10539:SF0">
    <property type="entry name" value="26S PROTEASOME NON-ATPASE REGULATORY SUBUNIT 13"/>
    <property type="match status" value="1"/>
</dbReference>
<reference evidence="4 5" key="1">
    <citation type="submission" date="2024-03" db="EMBL/GenBank/DDBJ databases">
        <title>Genome-scale model development and genomic sequencing of the oleaginous clade Lipomyces.</title>
        <authorList>
            <consortium name="Lawrence Berkeley National Laboratory"/>
            <person name="Czajka J.J."/>
            <person name="Han Y."/>
            <person name="Kim J."/>
            <person name="Mondo S.J."/>
            <person name="Hofstad B.A."/>
            <person name="Robles A."/>
            <person name="Haridas S."/>
            <person name="Riley R."/>
            <person name="LaButti K."/>
            <person name="Pangilinan J."/>
            <person name="Andreopoulos W."/>
            <person name="Lipzen A."/>
            <person name="Yan J."/>
            <person name="Wang M."/>
            <person name="Ng V."/>
            <person name="Grigoriev I.V."/>
            <person name="Spatafora J.W."/>
            <person name="Magnuson J.K."/>
            <person name="Baker S.E."/>
            <person name="Pomraning K.R."/>
        </authorList>
    </citation>
    <scope>NUCLEOTIDE SEQUENCE [LARGE SCALE GENOMIC DNA]</scope>
    <source>
        <strain evidence="4 5">Phaff 52-87</strain>
    </source>
</reference>
<dbReference type="SMART" id="SM00088">
    <property type="entry name" value="PINT"/>
    <property type="match status" value="1"/>
</dbReference>
<evidence type="ECO:0000256" key="1">
    <source>
        <dbReference type="ARBA" id="ARBA00006207"/>
    </source>
</evidence>
<protein>
    <recommendedName>
        <fullName evidence="3">PCI domain-containing protein</fullName>
    </recommendedName>
</protein>
<evidence type="ECO:0000256" key="2">
    <source>
        <dbReference type="ARBA" id="ARBA00022942"/>
    </source>
</evidence>
<proteinExistence type="inferred from homology"/>
<dbReference type="Pfam" id="PF01399">
    <property type="entry name" value="PCI"/>
    <property type="match status" value="1"/>
</dbReference>
<feature type="domain" description="PCI" evidence="3">
    <location>
        <begin position="179"/>
        <end position="346"/>
    </location>
</feature>
<dbReference type="InterPro" id="IPR054179">
    <property type="entry name" value="PSD13_N"/>
</dbReference>
<name>A0ABR1F5T9_9ASCO</name>
<evidence type="ECO:0000313" key="5">
    <source>
        <dbReference type="Proteomes" id="UP001498771"/>
    </source>
</evidence>
<sequence length="385" mass="43552">MATMDIDHDVPTILSTLRSESAPELAGDFYAMEDLWERRLWHQLTDVLVRFFEHPDSAPLRTRVYNQFVSTFESKINQLKLVSLGLATAATFDNKTEALEFMTALAEKVNSPSTQDAYVYATIESARVKLQLNDLDGARETMDAASAILDKFDSVESVINAAFYSVNADYYKAKADFAQYYRSSLRFLACISITDLSLMAQRERAYDLAIAALLGDSIYNFGELLLHPILDSLAATEFKWLRDLLFALNVGNLAVFDELRPKLASTPILAGTDEFLRDKFCTMALIEAVFQRPASDRTLSFSMIANETRLSHENVEFLVMRALSLGLMRGTIDQVGERVNITWLQPRIMTKDQIESMRQRLIEWDRSVSELGGWVETAGKEVWAQ</sequence>
<comment type="similarity">
    <text evidence="1">Belongs to the proteasome subunit S11 family.</text>
</comment>
<keyword evidence="5" id="KW-1185">Reference proteome</keyword>
<comment type="caution">
    <text evidence="4">The sequence shown here is derived from an EMBL/GenBank/DDBJ whole genome shotgun (WGS) entry which is preliminary data.</text>
</comment>
<gene>
    <name evidence="4" type="ORF">BZA70DRAFT_279325</name>
</gene>
<dbReference type="InterPro" id="IPR036390">
    <property type="entry name" value="WH_DNA-bd_sf"/>
</dbReference>
<dbReference type="InterPro" id="IPR040798">
    <property type="entry name" value="Rpn9_C"/>
</dbReference>
<dbReference type="InterPro" id="IPR035298">
    <property type="entry name" value="PSMD13"/>
</dbReference>
<dbReference type="RefSeq" id="XP_064768241.1">
    <property type="nucleotide sequence ID" value="XM_064912754.1"/>
</dbReference>
<dbReference type="Pfam" id="PF22037">
    <property type="entry name" value="PSD13_N"/>
    <property type="match status" value="1"/>
</dbReference>
<dbReference type="Proteomes" id="UP001498771">
    <property type="component" value="Unassembled WGS sequence"/>
</dbReference>
<dbReference type="InterPro" id="IPR000717">
    <property type="entry name" value="PCI_dom"/>
</dbReference>
<dbReference type="Pfam" id="PF18261">
    <property type="entry name" value="Rpn9_C"/>
    <property type="match status" value="1"/>
</dbReference>
<evidence type="ECO:0000313" key="4">
    <source>
        <dbReference type="EMBL" id="KAK7205208.1"/>
    </source>
</evidence>
<organism evidence="4 5">
    <name type="scientific">Myxozyma melibiosi</name>
    <dbReference type="NCBI Taxonomy" id="54550"/>
    <lineage>
        <taxon>Eukaryota</taxon>
        <taxon>Fungi</taxon>
        <taxon>Dikarya</taxon>
        <taxon>Ascomycota</taxon>
        <taxon>Saccharomycotina</taxon>
        <taxon>Lipomycetes</taxon>
        <taxon>Lipomycetales</taxon>
        <taxon>Lipomycetaceae</taxon>
        <taxon>Myxozyma</taxon>
    </lineage>
</organism>
<dbReference type="PANTHER" id="PTHR10539">
    <property type="entry name" value="26S PROTEASOME NON-ATPASE REGULATORY SUBUNIT 13"/>
    <property type="match status" value="1"/>
</dbReference>
<accession>A0ABR1F5T9</accession>
<dbReference type="PROSITE" id="PS50250">
    <property type="entry name" value="PCI"/>
    <property type="match status" value="1"/>
</dbReference>
<dbReference type="SUPFAM" id="SSF46785">
    <property type="entry name" value="Winged helix' DNA-binding domain"/>
    <property type="match status" value="1"/>
</dbReference>
<keyword evidence="2" id="KW-0647">Proteasome</keyword>
<dbReference type="EMBL" id="JBBJBU010000006">
    <property type="protein sequence ID" value="KAK7205208.1"/>
    <property type="molecule type" value="Genomic_DNA"/>
</dbReference>